<accession>A0A6L6YEV5</accession>
<feature type="domain" description="HTH marR-type" evidence="4">
    <location>
        <begin position="1"/>
        <end position="131"/>
    </location>
</feature>
<sequence>MRILRYVYNQMERCRNADFDALGITSSQASVMMYLFKNRKLEVTQQNVQAALKLSHPTITGLMQRLEAKGFISRSTNPNDCRRKCVTLTDKGCEIERSLKTNTKGMEDRALVGLSGDEIKTFERCLCTIAENLKKEEENISTQRLIREMKHRTQRTR</sequence>
<dbReference type="SUPFAM" id="SSF46785">
    <property type="entry name" value="Winged helix' DNA-binding domain"/>
    <property type="match status" value="1"/>
</dbReference>
<keyword evidence="3" id="KW-0804">Transcription</keyword>
<keyword evidence="6" id="KW-1185">Reference proteome</keyword>
<dbReference type="InterPro" id="IPR000835">
    <property type="entry name" value="HTH_MarR-typ"/>
</dbReference>
<evidence type="ECO:0000313" key="6">
    <source>
        <dbReference type="Proteomes" id="UP000472580"/>
    </source>
</evidence>
<dbReference type="SMART" id="SM00347">
    <property type="entry name" value="HTH_MARR"/>
    <property type="match status" value="1"/>
</dbReference>
<dbReference type="Proteomes" id="UP000472580">
    <property type="component" value="Unassembled WGS sequence"/>
</dbReference>
<name>A0A6L6YEV5_9BURK</name>
<evidence type="ECO:0000256" key="3">
    <source>
        <dbReference type="ARBA" id="ARBA00023163"/>
    </source>
</evidence>
<protein>
    <submittedName>
        <fullName evidence="5">MarR family transcriptional regulator</fullName>
    </submittedName>
</protein>
<organism evidence="5 6">
    <name type="scientific">Parasutterella muris</name>
    <dbReference type="NCBI Taxonomy" id="2565572"/>
    <lineage>
        <taxon>Bacteria</taxon>
        <taxon>Pseudomonadati</taxon>
        <taxon>Pseudomonadota</taxon>
        <taxon>Betaproteobacteria</taxon>
        <taxon>Burkholderiales</taxon>
        <taxon>Sutterellaceae</taxon>
        <taxon>Parasutterella</taxon>
    </lineage>
</organism>
<reference evidence="5 6" key="1">
    <citation type="submission" date="2019-12" db="EMBL/GenBank/DDBJ databases">
        <title>Microbes associate with the intestines of laboratory mice.</title>
        <authorList>
            <person name="Navarre W."/>
            <person name="Wong E."/>
        </authorList>
    </citation>
    <scope>NUCLEOTIDE SEQUENCE [LARGE SCALE GENOMIC DNA]</scope>
    <source>
        <strain evidence="5 6">NM82_D38</strain>
    </source>
</reference>
<dbReference type="PANTHER" id="PTHR42756:SF1">
    <property type="entry name" value="TRANSCRIPTIONAL REPRESSOR OF EMRAB OPERON"/>
    <property type="match status" value="1"/>
</dbReference>
<dbReference type="InterPro" id="IPR036388">
    <property type="entry name" value="WH-like_DNA-bd_sf"/>
</dbReference>
<dbReference type="PROSITE" id="PS50995">
    <property type="entry name" value="HTH_MARR_2"/>
    <property type="match status" value="1"/>
</dbReference>
<dbReference type="EMBL" id="WSRP01000006">
    <property type="protein sequence ID" value="MVX56126.1"/>
    <property type="molecule type" value="Genomic_DNA"/>
</dbReference>
<evidence type="ECO:0000259" key="4">
    <source>
        <dbReference type="PROSITE" id="PS50995"/>
    </source>
</evidence>
<dbReference type="PRINTS" id="PR00598">
    <property type="entry name" value="HTHMARR"/>
</dbReference>
<dbReference type="GO" id="GO:0003700">
    <property type="term" value="F:DNA-binding transcription factor activity"/>
    <property type="evidence" value="ECO:0007669"/>
    <property type="project" value="InterPro"/>
</dbReference>
<gene>
    <name evidence="5" type="ORF">E5987_02755</name>
</gene>
<dbReference type="InterPro" id="IPR036390">
    <property type="entry name" value="WH_DNA-bd_sf"/>
</dbReference>
<comment type="caution">
    <text evidence="5">The sequence shown here is derived from an EMBL/GenBank/DDBJ whole genome shotgun (WGS) entry which is preliminary data.</text>
</comment>
<dbReference type="GO" id="GO:0003677">
    <property type="term" value="F:DNA binding"/>
    <property type="evidence" value="ECO:0007669"/>
    <property type="project" value="UniProtKB-KW"/>
</dbReference>
<dbReference type="OrthoDB" id="6195716at2"/>
<keyword evidence="1" id="KW-0805">Transcription regulation</keyword>
<dbReference type="Pfam" id="PF01047">
    <property type="entry name" value="MarR"/>
    <property type="match status" value="1"/>
</dbReference>
<dbReference type="AlphaFoldDB" id="A0A6L6YEV5"/>
<evidence type="ECO:0000256" key="1">
    <source>
        <dbReference type="ARBA" id="ARBA00023015"/>
    </source>
</evidence>
<proteinExistence type="predicted"/>
<dbReference type="Gene3D" id="1.10.10.10">
    <property type="entry name" value="Winged helix-like DNA-binding domain superfamily/Winged helix DNA-binding domain"/>
    <property type="match status" value="1"/>
</dbReference>
<dbReference type="PANTHER" id="PTHR42756">
    <property type="entry name" value="TRANSCRIPTIONAL REGULATOR, MARR"/>
    <property type="match status" value="1"/>
</dbReference>
<evidence type="ECO:0000313" key="5">
    <source>
        <dbReference type="EMBL" id="MVX56126.1"/>
    </source>
</evidence>
<keyword evidence="2" id="KW-0238">DNA-binding</keyword>
<evidence type="ECO:0000256" key="2">
    <source>
        <dbReference type="ARBA" id="ARBA00023125"/>
    </source>
</evidence>